<dbReference type="GO" id="GO:0004672">
    <property type="term" value="F:protein kinase activity"/>
    <property type="evidence" value="ECO:0007669"/>
    <property type="project" value="InterPro"/>
</dbReference>
<dbReference type="SUPFAM" id="SSF56112">
    <property type="entry name" value="Protein kinase-like (PK-like)"/>
    <property type="match status" value="1"/>
</dbReference>
<proteinExistence type="predicted"/>
<evidence type="ECO:0000256" key="1">
    <source>
        <dbReference type="SAM" id="MobiDB-lite"/>
    </source>
</evidence>
<dbReference type="Gene3D" id="3.30.200.20">
    <property type="entry name" value="Phosphorylase Kinase, domain 1"/>
    <property type="match status" value="1"/>
</dbReference>
<dbReference type="Pfam" id="PF00069">
    <property type="entry name" value="Pkinase"/>
    <property type="match status" value="2"/>
</dbReference>
<feature type="domain" description="Protein kinase" evidence="2">
    <location>
        <begin position="698"/>
        <end position="1096"/>
    </location>
</feature>
<dbReference type="Gene3D" id="1.25.40.10">
    <property type="entry name" value="Tetratricopeptide repeat domain"/>
    <property type="match status" value="1"/>
</dbReference>
<dbReference type="PANTHER" id="PTHR45588:SF1">
    <property type="entry name" value="WW DOMAIN-CONTAINING PROTEIN"/>
    <property type="match status" value="1"/>
</dbReference>
<dbReference type="PROSITE" id="PS50011">
    <property type="entry name" value="PROTEIN_KINASE_DOM"/>
    <property type="match status" value="1"/>
</dbReference>
<dbReference type="EMBL" id="AFQF01003562">
    <property type="protein sequence ID" value="EGU75079.1"/>
    <property type="molecule type" value="Genomic_DNA"/>
</dbReference>
<gene>
    <name evidence="3" type="ORF">FOXB_14393</name>
</gene>
<dbReference type="SUPFAM" id="SSF48452">
    <property type="entry name" value="TPR-like"/>
    <property type="match status" value="2"/>
</dbReference>
<organism evidence="3">
    <name type="scientific">Fusarium oxysporum (strain Fo5176)</name>
    <name type="common">Fusarium vascular wilt</name>
    <dbReference type="NCBI Taxonomy" id="660025"/>
    <lineage>
        <taxon>Eukaryota</taxon>
        <taxon>Fungi</taxon>
        <taxon>Dikarya</taxon>
        <taxon>Ascomycota</taxon>
        <taxon>Pezizomycotina</taxon>
        <taxon>Sordariomycetes</taxon>
        <taxon>Hypocreomycetidae</taxon>
        <taxon>Hypocreales</taxon>
        <taxon>Nectriaceae</taxon>
        <taxon>Fusarium</taxon>
        <taxon>Fusarium oxysporum species complex</taxon>
    </lineage>
</organism>
<evidence type="ECO:0000259" key="2">
    <source>
        <dbReference type="PROSITE" id="PS50011"/>
    </source>
</evidence>
<dbReference type="InterPro" id="IPR000719">
    <property type="entry name" value="Prot_kinase_dom"/>
</dbReference>
<name>F9G6W1_FUSOF</name>
<dbReference type="Gene3D" id="1.10.510.10">
    <property type="entry name" value="Transferase(Phosphotransferase) domain 1"/>
    <property type="match status" value="1"/>
</dbReference>
<dbReference type="InterPro" id="IPR011990">
    <property type="entry name" value="TPR-like_helical_dom_sf"/>
</dbReference>
<evidence type="ECO:0000313" key="3">
    <source>
        <dbReference type="EMBL" id="EGU75079.1"/>
    </source>
</evidence>
<dbReference type="OrthoDB" id="414774at2759"/>
<sequence length="1100" mass="124913">MAETFSSRFHVQSGSIHERWALVPSHIWPTVREVRVPSPTWVRSAALKSFTSSKLGMAHEQKLDMLMPFEFEVPEKQSVSEPYFDTGDYHMPITAKSTEAQGWFNRGLVWTYSFNHEEACRCFMQCIAHDADCAMAYWGFAYAAGTNYNKTWAMFDRDDLAKAFPKCHKVAQIALSKTGHVSPLEEALVEALQKRYPSSDIPDDFDSVNKAYADVMRDVHEKYKDHLDVVALFADALMNWKPRKMFDVKTGKPIASSPVFEVRAILERGMAMPGGLRHTGVPHLYIHLMERSDEPEAALPACDIIRDLVPDAGHMSHMPTHIDVLVGEYRRSMTYNHKATLADDRYFAKHGGVNFYSFYRLHDYHSLIYACMLAGQKEKALEACDRMEATITEEMLTVESPPMADWLEFFLAVRIHVYIRFGMWEEILRLDIPEDKELYCVTTVMAYYGKGIAFASLNKLEKADAQRGLFREAAKRVPVSRLDYPNRIVDVLKVATAMLDGEIEYRRQNYDVAFEALKQAIKAEDALMYTEPWGWMLPARHPYGALSLEQGMVEQAANAYAEDLGLREGLTRGHQHPRNVWALHGYHECLVRLGRDAEAVIIKSLLKLAQAEADVPVGSSCFCRLGNPSGCKEDSNDSRTLTHVIYMSSRPPTPPSKAPWEDEEFRFMRNGTACEWGEAYHPGGYHPIHLGDVIQERYRIMRKVGWGQYSTVWLAVDMKLTRYVSLKITLATQPQTTSREVSLYKSHLRNSFPGLVTLYDIIKITGPNGAHDGLVFETMGPDLTTLLKFRPEFQIGKPWERRFTKYFARRALFNTIQALHGLHERGIVHCDLHSGNILACIEPIEVTQDTEQRLKQPESDARPLKRKDGKKDLWALSYLLEPRSLSDYFSYGLDPLVKLADLGGAFTEENPLQATEVITPVALRAPEIILGGRLGKGIDIWAFGCLIFEMIFGRPLFVAIQSLEGQDYDETSNDEHLIQLWEAIGPLPKPLLEKWRRGDQYFDSGGNRMEIKSQEDGHISGGDDKDLGDGMDEENDGPPLADPGQFLSLEDLIMAERPGDVDEAESREILGLLRWIFQYDPAHRPSTTDLINHPWLRSAP</sequence>
<comment type="caution">
    <text evidence="3">The sequence shown here is derived from an EMBL/GenBank/DDBJ whole genome shotgun (WGS) entry which is preliminary data.</text>
</comment>
<feature type="region of interest" description="Disordered" evidence="1">
    <location>
        <begin position="1006"/>
        <end position="1045"/>
    </location>
</feature>
<protein>
    <recommendedName>
        <fullName evidence="2">Protein kinase domain-containing protein</fullName>
    </recommendedName>
</protein>
<feature type="compositionally biased region" description="Basic and acidic residues" evidence="1">
    <location>
        <begin position="1009"/>
        <end position="1028"/>
    </location>
</feature>
<reference evidence="3" key="1">
    <citation type="journal article" date="2012" name="Mol. Plant Microbe Interact.">
        <title>A highly conserved effector in Fusarium oxysporum is required for full virulence on Arabidopsis.</title>
        <authorList>
            <person name="Thatcher L.F."/>
            <person name="Gardiner D.M."/>
            <person name="Kazan K."/>
            <person name="Manners J."/>
        </authorList>
    </citation>
    <scope>NUCLEOTIDE SEQUENCE [LARGE SCALE GENOMIC DNA]</scope>
    <source>
        <strain evidence="3">Fo5176</strain>
    </source>
</reference>
<dbReference type="PANTHER" id="PTHR45588">
    <property type="entry name" value="TPR DOMAIN-CONTAINING PROTEIN"/>
    <property type="match status" value="1"/>
</dbReference>
<dbReference type="GO" id="GO:0005524">
    <property type="term" value="F:ATP binding"/>
    <property type="evidence" value="ECO:0007669"/>
    <property type="project" value="InterPro"/>
</dbReference>
<accession>F9G6W1</accession>
<dbReference type="AlphaFoldDB" id="F9G6W1"/>
<dbReference type="InterPro" id="IPR011009">
    <property type="entry name" value="Kinase-like_dom_sf"/>
</dbReference>
<dbReference type="STRING" id="660025.F9G6W1"/>
<dbReference type="SMART" id="SM00220">
    <property type="entry name" value="S_TKc"/>
    <property type="match status" value="1"/>
</dbReference>